<dbReference type="InterPro" id="IPR050563">
    <property type="entry name" value="4-hydroxybenzoyl-CoA_TE"/>
</dbReference>
<feature type="transmembrane region" description="Helical" evidence="2">
    <location>
        <begin position="61"/>
        <end position="82"/>
    </location>
</feature>
<feature type="region of interest" description="Disordered" evidence="1">
    <location>
        <begin position="1"/>
        <end position="32"/>
    </location>
</feature>
<feature type="compositionally biased region" description="Low complexity" evidence="1">
    <location>
        <begin position="14"/>
        <end position="26"/>
    </location>
</feature>
<dbReference type="Pfam" id="PF07963">
    <property type="entry name" value="N_methyl"/>
    <property type="match status" value="1"/>
</dbReference>
<dbReference type="Pfam" id="PF13279">
    <property type="entry name" value="4HBT_2"/>
    <property type="match status" value="1"/>
</dbReference>
<dbReference type="EMBL" id="SGUG01000014">
    <property type="protein sequence ID" value="MDG0862992.1"/>
    <property type="molecule type" value="Genomic_DNA"/>
</dbReference>
<dbReference type="InterPro" id="IPR029069">
    <property type="entry name" value="HotDog_dom_sf"/>
</dbReference>
<dbReference type="Gene3D" id="3.10.129.10">
    <property type="entry name" value="Hotdog Thioesterase"/>
    <property type="match status" value="1"/>
</dbReference>
<dbReference type="CDD" id="cd00586">
    <property type="entry name" value="4HBT"/>
    <property type="match status" value="1"/>
</dbReference>
<keyword evidence="2" id="KW-1133">Transmembrane helix</keyword>
<gene>
    <name evidence="3" type="ORF">EXJ73_10960</name>
</gene>
<keyword evidence="2" id="KW-0812">Transmembrane</keyword>
<evidence type="ECO:0000313" key="4">
    <source>
        <dbReference type="Proteomes" id="UP001152766"/>
    </source>
</evidence>
<evidence type="ECO:0000313" key="3">
    <source>
        <dbReference type="EMBL" id="MDG0862992.1"/>
    </source>
</evidence>
<dbReference type="InterPro" id="IPR045584">
    <property type="entry name" value="Pilin-like"/>
</dbReference>
<sequence>MRAGRIRRTGRGGSVAARRGAGVAEGRAGGGQGGAGLAARAGLAHGGRAGPVRLRPRGFTLIELMVACAIAAILACLGAPSLKAATMRYSVPAAKKLTYECRIPMRWGDMDAMGHVNNTLYFRYLEIARVDWLTQIGAPPNPGGQGPVIVNAFCNFYRQLKCPGEVLAKHYVSDPGRTSFETWITLERADEPGTLYAEGGATTLWFDAQTDKAIALPDWLRGVVG</sequence>
<organism evidence="3 4">
    <name type="scientific">Pelomonas aquatica</name>
    <dbReference type="NCBI Taxonomy" id="431058"/>
    <lineage>
        <taxon>Bacteria</taxon>
        <taxon>Pseudomonadati</taxon>
        <taxon>Pseudomonadota</taxon>
        <taxon>Betaproteobacteria</taxon>
        <taxon>Burkholderiales</taxon>
        <taxon>Sphaerotilaceae</taxon>
        <taxon>Roseateles</taxon>
    </lineage>
</organism>
<keyword evidence="4" id="KW-1185">Reference proteome</keyword>
<dbReference type="GO" id="GO:0047617">
    <property type="term" value="F:fatty acyl-CoA hydrolase activity"/>
    <property type="evidence" value="ECO:0007669"/>
    <property type="project" value="TreeGrafter"/>
</dbReference>
<evidence type="ECO:0000256" key="2">
    <source>
        <dbReference type="SAM" id="Phobius"/>
    </source>
</evidence>
<accession>A0A9X4R488</accession>
<reference evidence="3" key="1">
    <citation type="submission" date="2019-02" db="EMBL/GenBank/DDBJ databases">
        <title>Draft genome of the type strain Pelomonas aquatica CCUG 52575T.</title>
        <authorList>
            <person name="Gomila M."/>
            <person name="Lalucat J."/>
        </authorList>
    </citation>
    <scope>NUCLEOTIDE SEQUENCE</scope>
    <source>
        <strain evidence="3">CCUG 52575</strain>
    </source>
</reference>
<dbReference type="SUPFAM" id="SSF54523">
    <property type="entry name" value="Pili subunits"/>
    <property type="match status" value="1"/>
</dbReference>
<dbReference type="InterPro" id="IPR012902">
    <property type="entry name" value="N_methyl_site"/>
</dbReference>
<dbReference type="PANTHER" id="PTHR31793">
    <property type="entry name" value="4-HYDROXYBENZOYL-COA THIOESTERASE FAMILY MEMBER"/>
    <property type="match status" value="1"/>
</dbReference>
<name>A0A9X4R488_9BURK</name>
<dbReference type="SUPFAM" id="SSF54637">
    <property type="entry name" value="Thioesterase/thiol ester dehydrase-isomerase"/>
    <property type="match status" value="1"/>
</dbReference>
<keyword evidence="2" id="KW-0472">Membrane</keyword>
<dbReference type="Proteomes" id="UP001152766">
    <property type="component" value="Unassembled WGS sequence"/>
</dbReference>
<dbReference type="PANTHER" id="PTHR31793:SF24">
    <property type="entry name" value="LONG-CHAIN ACYL-COA THIOESTERASE FADM"/>
    <property type="match status" value="1"/>
</dbReference>
<dbReference type="NCBIfam" id="TIGR02532">
    <property type="entry name" value="IV_pilin_GFxxxE"/>
    <property type="match status" value="1"/>
</dbReference>
<protein>
    <submittedName>
        <fullName evidence="3">Acyl-CoA thioesterase</fullName>
    </submittedName>
</protein>
<dbReference type="Gene3D" id="3.30.700.10">
    <property type="entry name" value="Glycoprotein, Type 4 Pilin"/>
    <property type="match status" value="1"/>
</dbReference>
<feature type="compositionally biased region" description="Basic residues" evidence="1">
    <location>
        <begin position="1"/>
        <end position="10"/>
    </location>
</feature>
<proteinExistence type="predicted"/>
<evidence type="ECO:0000256" key="1">
    <source>
        <dbReference type="SAM" id="MobiDB-lite"/>
    </source>
</evidence>
<dbReference type="AlphaFoldDB" id="A0A9X4R488"/>
<comment type="caution">
    <text evidence="3">The sequence shown here is derived from an EMBL/GenBank/DDBJ whole genome shotgun (WGS) entry which is preliminary data.</text>
</comment>